<dbReference type="InterPro" id="IPR012337">
    <property type="entry name" value="RNaseH-like_sf"/>
</dbReference>
<dbReference type="Pfam" id="PF05699">
    <property type="entry name" value="Dimer_Tnp_hAT"/>
    <property type="match status" value="1"/>
</dbReference>
<dbReference type="GO" id="GO:0046983">
    <property type="term" value="F:protein dimerization activity"/>
    <property type="evidence" value="ECO:0007669"/>
    <property type="project" value="InterPro"/>
</dbReference>
<name>A0AAW2JXF0_SESRA</name>
<comment type="caution">
    <text evidence="2">The sequence shown here is derived from an EMBL/GenBank/DDBJ whole genome shotgun (WGS) entry which is preliminary data.</text>
</comment>
<dbReference type="PANTHER" id="PTHR23272:SF161">
    <property type="entry name" value="ZINC FINGER BED DOMAIN-CONTAINING PROTEIN RICESLEEPER 1-LIKE"/>
    <property type="match status" value="1"/>
</dbReference>
<gene>
    <name evidence="2" type="ORF">Sradi_6554200</name>
</gene>
<feature type="domain" description="HAT C-terminal dimerisation" evidence="1">
    <location>
        <begin position="6"/>
        <end position="88"/>
    </location>
</feature>
<dbReference type="PANTHER" id="PTHR23272">
    <property type="entry name" value="BED FINGER-RELATED"/>
    <property type="match status" value="1"/>
</dbReference>
<reference evidence="2" key="2">
    <citation type="journal article" date="2024" name="Plant">
        <title>Genomic evolution and insights into agronomic trait innovations of Sesamum species.</title>
        <authorList>
            <person name="Miao H."/>
            <person name="Wang L."/>
            <person name="Qu L."/>
            <person name="Liu H."/>
            <person name="Sun Y."/>
            <person name="Le M."/>
            <person name="Wang Q."/>
            <person name="Wei S."/>
            <person name="Zheng Y."/>
            <person name="Lin W."/>
            <person name="Duan Y."/>
            <person name="Cao H."/>
            <person name="Xiong S."/>
            <person name="Wang X."/>
            <person name="Wei L."/>
            <person name="Li C."/>
            <person name="Ma Q."/>
            <person name="Ju M."/>
            <person name="Zhao R."/>
            <person name="Li G."/>
            <person name="Mu C."/>
            <person name="Tian Q."/>
            <person name="Mei H."/>
            <person name="Zhang T."/>
            <person name="Gao T."/>
            <person name="Zhang H."/>
        </authorList>
    </citation>
    <scope>NUCLEOTIDE SEQUENCE</scope>
    <source>
        <strain evidence="2">G02</strain>
    </source>
</reference>
<dbReference type="InterPro" id="IPR008906">
    <property type="entry name" value="HATC_C_dom"/>
</dbReference>
<reference evidence="2" key="1">
    <citation type="submission" date="2020-06" db="EMBL/GenBank/DDBJ databases">
        <authorList>
            <person name="Li T."/>
            <person name="Hu X."/>
            <person name="Zhang T."/>
            <person name="Song X."/>
            <person name="Zhang H."/>
            <person name="Dai N."/>
            <person name="Sheng W."/>
            <person name="Hou X."/>
            <person name="Wei L."/>
        </authorList>
    </citation>
    <scope>NUCLEOTIDE SEQUENCE</scope>
    <source>
        <strain evidence="2">G02</strain>
        <tissue evidence="2">Leaf</tissue>
    </source>
</reference>
<dbReference type="EMBL" id="JACGWJ010000031">
    <property type="protein sequence ID" value="KAL0298944.1"/>
    <property type="molecule type" value="Genomic_DNA"/>
</dbReference>
<dbReference type="AlphaFoldDB" id="A0AAW2JXF0"/>
<protein>
    <submittedName>
        <fullName evidence="2">AC transposase</fullName>
    </submittedName>
</protein>
<dbReference type="SUPFAM" id="SSF53098">
    <property type="entry name" value="Ribonuclease H-like"/>
    <property type="match status" value="1"/>
</dbReference>
<evidence type="ECO:0000313" key="2">
    <source>
        <dbReference type="EMBL" id="KAL0298944.1"/>
    </source>
</evidence>
<sequence>MNQNSELESYLDEVRFSRAETFSILDWWKTNSPKLSLLAKIARDILVVPATTVASEAAFSIGGRVIDESRACLLPDVVEVLVVADDWIGSIPKKSK</sequence>
<evidence type="ECO:0000259" key="1">
    <source>
        <dbReference type="Pfam" id="PF05699"/>
    </source>
</evidence>
<proteinExistence type="predicted"/>
<accession>A0AAW2JXF0</accession>
<organism evidence="2">
    <name type="scientific">Sesamum radiatum</name>
    <name type="common">Black benniseed</name>
    <dbReference type="NCBI Taxonomy" id="300843"/>
    <lineage>
        <taxon>Eukaryota</taxon>
        <taxon>Viridiplantae</taxon>
        <taxon>Streptophyta</taxon>
        <taxon>Embryophyta</taxon>
        <taxon>Tracheophyta</taxon>
        <taxon>Spermatophyta</taxon>
        <taxon>Magnoliopsida</taxon>
        <taxon>eudicotyledons</taxon>
        <taxon>Gunneridae</taxon>
        <taxon>Pentapetalae</taxon>
        <taxon>asterids</taxon>
        <taxon>lamiids</taxon>
        <taxon>Lamiales</taxon>
        <taxon>Pedaliaceae</taxon>
        <taxon>Sesamum</taxon>
    </lineage>
</organism>